<proteinExistence type="predicted"/>
<dbReference type="Proteomes" id="UP000027073">
    <property type="component" value="Unassembled WGS sequence"/>
</dbReference>
<dbReference type="EMBL" id="KL198006">
    <property type="protein sequence ID" value="KDQ30875.1"/>
    <property type="molecule type" value="Genomic_DNA"/>
</dbReference>
<organism evidence="1 2">
    <name type="scientific">Pleurotus ostreatus (strain PC15)</name>
    <name type="common">Oyster mushroom</name>
    <dbReference type="NCBI Taxonomy" id="1137138"/>
    <lineage>
        <taxon>Eukaryota</taxon>
        <taxon>Fungi</taxon>
        <taxon>Dikarya</taxon>
        <taxon>Basidiomycota</taxon>
        <taxon>Agaricomycotina</taxon>
        <taxon>Agaricomycetes</taxon>
        <taxon>Agaricomycetidae</taxon>
        <taxon>Agaricales</taxon>
        <taxon>Pleurotineae</taxon>
        <taxon>Pleurotaceae</taxon>
        <taxon>Pleurotus</taxon>
    </lineage>
</organism>
<reference evidence="2" key="1">
    <citation type="journal article" date="2014" name="Proc. Natl. Acad. Sci. U.S.A.">
        <title>Extensive sampling of basidiomycete genomes demonstrates inadequacy of the white-rot/brown-rot paradigm for wood decay fungi.</title>
        <authorList>
            <person name="Riley R."/>
            <person name="Salamov A.A."/>
            <person name="Brown D.W."/>
            <person name="Nagy L.G."/>
            <person name="Floudas D."/>
            <person name="Held B.W."/>
            <person name="Levasseur A."/>
            <person name="Lombard V."/>
            <person name="Morin E."/>
            <person name="Otillar R."/>
            <person name="Lindquist E.A."/>
            <person name="Sun H."/>
            <person name="LaButti K.M."/>
            <person name="Schmutz J."/>
            <person name="Jabbour D."/>
            <person name="Luo H."/>
            <person name="Baker S.E."/>
            <person name="Pisabarro A.G."/>
            <person name="Walton J.D."/>
            <person name="Blanchette R.A."/>
            <person name="Henrissat B."/>
            <person name="Martin F."/>
            <person name="Cullen D."/>
            <person name="Hibbett D.S."/>
            <person name="Grigoriev I.V."/>
        </authorList>
    </citation>
    <scope>NUCLEOTIDE SEQUENCE [LARGE SCALE GENOMIC DNA]</scope>
    <source>
        <strain evidence="2">PC15</strain>
    </source>
</reference>
<dbReference type="OrthoDB" id="3149711at2759"/>
<dbReference type="InParanoid" id="A0A067NV60"/>
<dbReference type="AlphaFoldDB" id="A0A067NV60"/>
<evidence type="ECO:0000313" key="2">
    <source>
        <dbReference type="Proteomes" id="UP000027073"/>
    </source>
</evidence>
<dbReference type="VEuPathDB" id="FungiDB:PLEOSDRAFT_155543"/>
<sequence>MSDSATSLYRNLLRLLHDPIYPPQLSVALHYHNSHPIRIRSARSYNLLLELAIRSTYFSTARRLFAEMRTYDISGNIETLKLHVRLLVLTGHWTAAWDMAIRSSSHQYPRSRLAGLGSVKRGKEIALPVWLELFRSRKRTSSNRRQASFQHALSEDLADSVADSKTIQASQFRKLMTTFPKLTPKESAKVPVRVIYYMTMTMLRLGQRGSAREIVDTYLRSLSPNASYRRWRACLDVVHLFVRFTPTPRGIKRHHEALQSCQELLNCHSSLRATSTTLHLLLGTLHRTLHCGTAGYKLLRAFKSKWGPRVEDRRVRRQIASYALKEGRLDIVKLMIDAEKGSRVEYGVWRTQTEALGSSSRVPTRRCRRRVLLAGRGKEEAKWRKLISKVRKKLGE</sequence>
<accession>A0A067NV60</accession>
<protein>
    <submittedName>
        <fullName evidence="1">Uncharacterized protein</fullName>
    </submittedName>
</protein>
<gene>
    <name evidence="1" type="ORF">PLEOSDRAFT_155543</name>
</gene>
<dbReference type="HOGENOM" id="CLU_033251_0_0_1"/>
<name>A0A067NV60_PLEO1</name>
<evidence type="ECO:0000313" key="1">
    <source>
        <dbReference type="EMBL" id="KDQ30875.1"/>
    </source>
</evidence>